<accession>A0A0B7BHK4</accession>
<evidence type="ECO:0000313" key="1">
    <source>
        <dbReference type="EMBL" id="CEK91801.1"/>
    </source>
</evidence>
<sequence length="86" mass="9835">MRDKRITKQFVPPEWFGPYYSPPIVGDFVRGLDSMIISAHTIDVQQHMSEIVVIIASDGRLLLYYMINLFSSAPQVEMLCFLGSPR</sequence>
<organism evidence="1">
    <name type="scientific">Arion vulgaris</name>
    <dbReference type="NCBI Taxonomy" id="1028688"/>
    <lineage>
        <taxon>Eukaryota</taxon>
        <taxon>Metazoa</taxon>
        <taxon>Spiralia</taxon>
        <taxon>Lophotrochozoa</taxon>
        <taxon>Mollusca</taxon>
        <taxon>Gastropoda</taxon>
        <taxon>Heterobranchia</taxon>
        <taxon>Euthyneura</taxon>
        <taxon>Panpulmonata</taxon>
        <taxon>Eupulmonata</taxon>
        <taxon>Stylommatophora</taxon>
        <taxon>Helicina</taxon>
        <taxon>Arionoidea</taxon>
        <taxon>Arionidae</taxon>
        <taxon>Arion</taxon>
    </lineage>
</organism>
<dbReference type="AlphaFoldDB" id="A0A0B7BHK4"/>
<dbReference type="EMBL" id="HACG01044936">
    <property type="protein sequence ID" value="CEK91801.1"/>
    <property type="molecule type" value="Transcribed_RNA"/>
</dbReference>
<gene>
    <name evidence="1" type="primary">ORF184944</name>
</gene>
<protein>
    <submittedName>
        <fullName evidence="1">Uncharacterized protein</fullName>
    </submittedName>
</protein>
<proteinExistence type="predicted"/>
<reference evidence="1" key="1">
    <citation type="submission" date="2014-12" db="EMBL/GenBank/DDBJ databases">
        <title>Insight into the proteome of Arion vulgaris.</title>
        <authorList>
            <person name="Aradska J."/>
            <person name="Bulat T."/>
            <person name="Smidak R."/>
            <person name="Sarate P."/>
            <person name="Gangsoo J."/>
            <person name="Sialana F."/>
            <person name="Bilban M."/>
            <person name="Lubec G."/>
        </authorList>
    </citation>
    <scope>NUCLEOTIDE SEQUENCE</scope>
    <source>
        <tissue evidence="1">Skin</tissue>
    </source>
</reference>
<name>A0A0B7BHK4_9EUPU</name>